<dbReference type="EMBL" id="JARPUR010000001">
    <property type="protein sequence ID" value="KAK4887822.1"/>
    <property type="molecule type" value="Genomic_DNA"/>
</dbReference>
<reference evidence="2" key="1">
    <citation type="submission" date="2023-01" db="EMBL/GenBank/DDBJ databases">
        <title>Key to firefly adult light organ development and bioluminescence: homeobox transcription factors regulate luciferase expression and transportation to peroxisome.</title>
        <authorList>
            <person name="Fu X."/>
        </authorList>
    </citation>
    <scope>NUCLEOTIDE SEQUENCE [LARGE SCALE GENOMIC DNA]</scope>
</reference>
<dbReference type="AlphaFoldDB" id="A0AAN7SL65"/>
<gene>
    <name evidence="1" type="ORF">RN001_004093</name>
</gene>
<sequence>MKITHLQTGTYCHIGLTNSLEIFLANNPKFKKKELELLFNIDGLPLYKSSNSQLWHILCVVSNFDSTPFTVGVFSGKSKPKSLDQFLTFICDAPARAYVKRIKSHNGYCSCEKCIESGDYYDKRLIFKSISALKRTDESFRSKLDEDHNLLGKVSPLEQRNIQIVVNFRLIISMSV</sequence>
<comment type="caution">
    <text evidence="1">The sequence shown here is derived from an EMBL/GenBank/DDBJ whole genome shotgun (WGS) entry which is preliminary data.</text>
</comment>
<protein>
    <submittedName>
        <fullName evidence="1">Uncharacterized protein</fullName>
    </submittedName>
</protein>
<organism evidence="1 2">
    <name type="scientific">Aquatica leii</name>
    <dbReference type="NCBI Taxonomy" id="1421715"/>
    <lineage>
        <taxon>Eukaryota</taxon>
        <taxon>Metazoa</taxon>
        <taxon>Ecdysozoa</taxon>
        <taxon>Arthropoda</taxon>
        <taxon>Hexapoda</taxon>
        <taxon>Insecta</taxon>
        <taxon>Pterygota</taxon>
        <taxon>Neoptera</taxon>
        <taxon>Endopterygota</taxon>
        <taxon>Coleoptera</taxon>
        <taxon>Polyphaga</taxon>
        <taxon>Elateriformia</taxon>
        <taxon>Elateroidea</taxon>
        <taxon>Lampyridae</taxon>
        <taxon>Luciolinae</taxon>
        <taxon>Aquatica</taxon>
    </lineage>
</organism>
<accession>A0AAN7SL65</accession>
<dbReference type="Proteomes" id="UP001353858">
    <property type="component" value="Unassembled WGS sequence"/>
</dbReference>
<proteinExistence type="predicted"/>
<dbReference type="PANTHER" id="PTHR33053">
    <property type="entry name" value="PROTEIN, PUTATIVE-RELATED"/>
    <property type="match status" value="1"/>
</dbReference>
<keyword evidence="2" id="KW-1185">Reference proteome</keyword>
<evidence type="ECO:0000313" key="2">
    <source>
        <dbReference type="Proteomes" id="UP001353858"/>
    </source>
</evidence>
<name>A0AAN7SL65_9COLE</name>
<evidence type="ECO:0000313" key="1">
    <source>
        <dbReference type="EMBL" id="KAK4887822.1"/>
    </source>
</evidence>